<accession>A0A075BS78</accession>
<name>A0A075BS78_9CAUD</name>
<evidence type="ECO:0000313" key="2">
    <source>
        <dbReference type="Proteomes" id="UP000028567"/>
    </source>
</evidence>
<keyword evidence="2" id="KW-1185">Reference proteome</keyword>
<evidence type="ECO:0000313" key="1">
    <source>
        <dbReference type="EMBL" id="AGR48727.1"/>
    </source>
</evidence>
<reference evidence="1 2" key="1">
    <citation type="submission" date="2013-07" db="EMBL/GenBank/DDBJ databases">
        <title>Sequencing and analysis of the complete genome of Microcystis aeruginosa phage MaMV-DC.</title>
        <authorList>
            <person name="Ou T."/>
            <person name="Li S.H."/>
            <person name="Zhang Q.Y."/>
        </authorList>
    </citation>
    <scope>NUCLEOTIDE SEQUENCE [LARGE SCALE GENOMIC DNA]</scope>
</reference>
<protein>
    <submittedName>
        <fullName evidence="1">Uncharacterized protein</fullName>
    </submittedName>
</protein>
<dbReference type="Proteomes" id="UP000028567">
    <property type="component" value="Segment"/>
</dbReference>
<dbReference type="EMBL" id="KF356199">
    <property type="protein sequence ID" value="AGR48727.1"/>
    <property type="molecule type" value="Genomic_DNA"/>
</dbReference>
<organism evidence="1 2">
    <name type="scientific">Microcystis phage MaMV-DC</name>
    <dbReference type="NCBI Taxonomy" id="1357715"/>
    <lineage>
        <taxon>Viruses</taxon>
        <taxon>Duplodnaviria</taxon>
        <taxon>Heunggongvirae</taxon>
        <taxon>Uroviricota</taxon>
        <taxon>Caudoviricetes</taxon>
        <taxon>Fukuivirus</taxon>
        <taxon>Fukuivirus MVDC</taxon>
    </lineage>
</organism>
<proteinExistence type="predicted"/>
<dbReference type="KEGG" id="vg:26643340"/>
<sequence>MSTIPTFNKFARQGDVLIQHIPEDSIDLSKATRIDNTVLAYGEVTGHKHEVVPIETDNNNAIIGENKAAELFRLDDSGTLYLRVNASTARLQHEEHGAIIFKQGLYKIDIQQEYTPSGLRSVTD</sequence>
<dbReference type="GeneID" id="26643340"/>
<dbReference type="RefSeq" id="YP_009217846.1">
    <property type="nucleotide sequence ID" value="NC_029002.1"/>
</dbReference>
<gene>
    <name evidence="1" type="ORF">MaMVDC_162</name>
</gene>